<sequence>MNSGNNIPPLKILDILYKLVNYEFIYSEIRPSADTTNYSSHLYTVLQKDYVTRIYFEKVKALKTMINNYEKLPIGEGEKLLKSIHFAMKKMFDSKNPLKIDLKINSGQIDLDIQDVISPSFVSFFEELTACIEEPSSLINYRNKFIEKYGFDRYIPLIEIIEKDTGIGFPEYEESDTNLVLNTYLENEIQLAVMQKRNEVSFTTEKLKKATMGIPKDYPKSHSFELAFAQDGDLEILPNIGSVHVAKYAGRFLYLEKEEVVKKISNQIHLSENNDNLSIFDFSINHINSKVNNIQSKHQFHSKKLSLGYANGNHPEICLADLAVGIEDNRICLFNISDGKKAIFESGSMINPNICPDLYRMLFLLSNDKNIVYGVSHLRHIGEKFLYCPQLKVDGITILKEKWTLQFDSFKEKNKRELLKQLKKMNVPRFVHLQEIDNRLLIDLENPDHFQIINSELEHKNNITLFAATDPELSKQKRPIEFVIPFQFKQSTDEIQHLSKTKIVNKVAQSVGIDTKERYKNLFSEWVYLKIYGTKDELSEINLRIIRPLTKKLLEKKIITKFHFVNFSDEIGTHLRFRFKLTNIDCHKELLSYLKKISNTINKFNDTMITFDVYDREIERYGGLNNIDSAETFFMHSTDLAYAILEDSDSQFTIDFKIAFSIIYIIEKFEIPPTILDSFFVNVNKKIFSKDFREFKNQFLKFFSKKNNWECTRSTPALTSLFNILDSQSGDYAKYSKDLLKQLATKAISEQEYSSIVQSQFHMFCNRVMGIDLISENRMYFYIKNILKAKKHYLDK</sequence>
<dbReference type="AlphaFoldDB" id="A0A1L8WRC4"/>
<evidence type="ECO:0000259" key="2">
    <source>
        <dbReference type="Pfam" id="PF14028"/>
    </source>
</evidence>
<evidence type="ECO:0008006" key="5">
    <source>
        <dbReference type="Google" id="ProtNLM"/>
    </source>
</evidence>
<dbReference type="InterPro" id="IPR006827">
    <property type="entry name" value="Lant_deHydtase_N"/>
</dbReference>
<keyword evidence="4" id="KW-1185">Reference proteome</keyword>
<dbReference type="Pfam" id="PF04738">
    <property type="entry name" value="Lant_dehydr_N"/>
    <property type="match status" value="1"/>
</dbReference>
<dbReference type="Pfam" id="PF14028">
    <property type="entry name" value="Lant_dehydr_C"/>
    <property type="match status" value="1"/>
</dbReference>
<dbReference type="NCBIfam" id="TIGR03891">
    <property type="entry name" value="thiopep_ocin"/>
    <property type="match status" value="1"/>
</dbReference>
<name>A0A1L8WRC4_9ENTE</name>
<evidence type="ECO:0000259" key="1">
    <source>
        <dbReference type="Pfam" id="PF04738"/>
    </source>
</evidence>
<reference evidence="3 4" key="1">
    <citation type="submission" date="2014-12" db="EMBL/GenBank/DDBJ databases">
        <title>Draft genome sequences of 29 type strains of Enterococci.</title>
        <authorList>
            <person name="Zhong Z."/>
            <person name="Sun Z."/>
            <person name="Liu W."/>
            <person name="Zhang W."/>
            <person name="Zhang H."/>
        </authorList>
    </citation>
    <scope>NUCLEOTIDE SEQUENCE [LARGE SCALE GENOMIC DNA]</scope>
    <source>
        <strain evidence="3 4">DSM 15687</strain>
    </source>
</reference>
<evidence type="ECO:0000313" key="4">
    <source>
        <dbReference type="Proteomes" id="UP000182152"/>
    </source>
</evidence>
<dbReference type="InterPro" id="IPR023809">
    <property type="entry name" value="Thiopep_bacteriocin_synth_dom"/>
</dbReference>
<proteinExistence type="predicted"/>
<protein>
    <recommendedName>
        <fullName evidence="5">Lantibiotic dehydratase</fullName>
    </recommendedName>
</protein>
<dbReference type="Proteomes" id="UP000182152">
    <property type="component" value="Unassembled WGS sequence"/>
</dbReference>
<dbReference type="EMBL" id="JXLB01000003">
    <property type="protein sequence ID" value="OJG83523.1"/>
    <property type="molecule type" value="Genomic_DNA"/>
</dbReference>
<comment type="caution">
    <text evidence="3">The sequence shown here is derived from an EMBL/GenBank/DDBJ whole genome shotgun (WGS) entry which is preliminary data.</text>
</comment>
<accession>A0A1L8WRC4</accession>
<feature type="domain" description="Lantibiotic dehydratase N-terminal" evidence="1">
    <location>
        <begin position="6"/>
        <end position="452"/>
    </location>
</feature>
<gene>
    <name evidence="3" type="ORF">RV14_GL001401</name>
</gene>
<organism evidence="3 4">
    <name type="scientific">Enterococcus ratti</name>
    <dbReference type="NCBI Taxonomy" id="150033"/>
    <lineage>
        <taxon>Bacteria</taxon>
        <taxon>Bacillati</taxon>
        <taxon>Bacillota</taxon>
        <taxon>Bacilli</taxon>
        <taxon>Lactobacillales</taxon>
        <taxon>Enterococcaceae</taxon>
        <taxon>Enterococcus</taxon>
    </lineage>
</organism>
<dbReference type="STRING" id="150033.RV14_GL001401"/>
<evidence type="ECO:0000313" key="3">
    <source>
        <dbReference type="EMBL" id="OJG83523.1"/>
    </source>
</evidence>
<feature type="domain" description="Thiopeptide-type bacteriocin biosynthesis" evidence="2">
    <location>
        <begin position="526"/>
        <end position="784"/>
    </location>
</feature>